<dbReference type="EMBL" id="JADGJW010000102">
    <property type="protein sequence ID" value="KAJ3224159.1"/>
    <property type="molecule type" value="Genomic_DNA"/>
</dbReference>
<feature type="domain" description="Helicase C-terminal" evidence="7">
    <location>
        <begin position="1445"/>
        <end position="1643"/>
    </location>
</feature>
<dbReference type="FunFam" id="2.60.40.150:FF:000004">
    <property type="entry name" value="RNA helicase, activating signal cointegrator 1"/>
    <property type="match status" value="1"/>
</dbReference>
<sequence length="2106" mass="238630">MQTITFSSLLDKELCYETDDELDIFETLTDEGFDAENLNYSLEWVKRSEDEDLFESQNQGFGINIPYNPEKDGLWKFEFDDLSDEQTEVDVNEISPMRDSIFVNETAKIVKNVSEDVSKMNQVSSSNVEIFDKTWLLEHCVNHTTLTADSVLTPEELSQKVLGILLSSAEDETLQSNLLDLLGFENFDFLSSLVKNKEQIVAKISAVGKNAFQNDTHNELNLSLEPPKLPYRPSYGAQVTVNTDIEKLQSKQLRKEQKRRAKMTEEEKDMELSANLLGLDGDHLRNVRESQLRTSSNAPLFSNTAAKVEDIQYPNVYRTEKAKSSFFGAKMALPFGTERFDNDKRFEEVVIPFPKKPDLSVFPNMKELIKISSLDDFCARGFKGYKELNRLQSTVYPVAYGSNANMLVCAPTGKTSKFYYSECAGKTDVAMLTILRCLSQYIKTTDEGRTYLAKDDFKIVYVAPMKALASEIVRKFQSRLGGDFNKDGVGVIVKELTGDMQLSKSEISSTQILVVTPEKWDVVTRKGVGDTELTQKVKLLLIDEVHLLNEDRGSVIESIVARTLRQVESTQSLIRVVGLSGVKGKSGSPTSRMNMNKICYEKVVDLVRNGHQIMIFVHSRKDTVNTAKALIEEAKLENALTDFECNTNADYQSALKEISKSKNREMKELFSKGFGMHNAGMLRSDRTMTEKFFEKGFIKVLCCTATLAWGVNLPAYAVVIKGTQVYNPDKGGFVDLSILDVLQIFGRAGRPQYEDHGVAHIITTHDKLSHYLSEISHQHPIESKFAVNLVDNLNAEISIGTVSNVDEAVRWLGYTYLNVRLRKNPLNYGMDWSDLTEADGIVQKRRALIISASKILARAQMISFDEVTGFLGVKDLGRTGSNFYINFETIEMFNEVMAPRMTEADVLGLVSQAKEFENLKCRDEEMKELGMLLEDETCVPCQVKGGMETTYGKTNILLQSYISRAPINDFALVSDTAYVAKNAARILRALFEISLSRNWGPVAAVMLNLCKSVDKRMWCYENPIAQFELPYEIIEKLSIHTNDMSVEEMRDLDAREIGELIRFNKMGPTVARCIEQFPILEMEATVAPVTKTVLRVTLYITPNFSWNDRVHGFSEPFYIWVEDPEHTEILHSEYFLLSKKQQHETQKLGFVVPIPKTSSTSDELPPQIYVRAVSERWIGSETIIPISFKHLILPKFYETPFTDLLPLQPLPLSALQNPILEEICSQRFDFFNPVQTQIFHTLYWTSNNALIGAPTGSGKTMAAELAMWAAFRDRPKSKVVYIAPMKALVKERMMDWGTRLISKMNVKMVELTGDITPDIRALQEADIIITTPEKWDGITRSWKTRSYVTDVSLVLIDEIHLLGGDRGPILEVIVSRMNYISSNTSQKVRIVGLSTALANASDLADWLHIKHNGLFNFRHSVRPVPLEIHISGFNGKHYCPRMKTMNKPAYTAILTHSPSKPVIVFVSSRRQTRLTANDFISLCAGDDNPKRFLKMDESAADMIVSQIKDQSLAHAISFGIGLHHAGLVESDRKIVEELFVNGKIQILVATSTLAWGVNYPAHLVIVKGTEFFDAKTKGYVDFPITDVLQMMGRAGRPQFDDSGVACVFVQDVKKNFYKKFLHEPFPVESSLHTCLNNHFNAEIVGGTISSKQDAVDYLTWTYFYRRLQMNPTYYEVEDVSDFGISKYLSNLVEKTLRDLEKSGCVEIKGGIEIYATPIGQIASFYYLNYKTVGMLRRRLTQNFNSDNITEKSGDFSAILRILTDSVEYDELPVRHNEDISNKELEEKLPVPVVLKNIDLHSVFGGEPLYQTYDSPHVKAFLLLQCHLTRNVRLPTSDYITDTNSVLDQSIRILQAMIDITSIQGLLSTTIGVMRTLQCIKQAMWHSDSELLSLPYFNRDFVQFFSNLNPPVKTLKQIIQSENKLNDIFSKVGILENKAKEIINVVANLPVITFTWLKLHLIDFDDKGNETQSVVEMSKDYKYYLTAGKKYSLSAEIRRRKPKYFDNNGDIPVSAPRFSKKQIESWWIVLGNLKENELILVKRSSIISRFGDKKNEKNYVGGKKFFTNVKLDFIAPMDVGDYKFELSVISDAYYGLDVSKFIDIVIN</sequence>
<organism evidence="8 9">
    <name type="scientific">Clydaea vesicula</name>
    <dbReference type="NCBI Taxonomy" id="447962"/>
    <lineage>
        <taxon>Eukaryota</taxon>
        <taxon>Fungi</taxon>
        <taxon>Fungi incertae sedis</taxon>
        <taxon>Chytridiomycota</taxon>
        <taxon>Chytridiomycota incertae sedis</taxon>
        <taxon>Chytridiomycetes</taxon>
        <taxon>Lobulomycetales</taxon>
        <taxon>Lobulomycetaceae</taxon>
        <taxon>Clydaea</taxon>
    </lineage>
</organism>
<accession>A0AAD5U4N0</accession>
<dbReference type="InterPro" id="IPR027417">
    <property type="entry name" value="P-loop_NTPase"/>
</dbReference>
<dbReference type="Gene3D" id="1.10.3380.10">
    <property type="entry name" value="Sec63 N-terminal domain-like domain"/>
    <property type="match status" value="2"/>
</dbReference>
<name>A0AAD5U4N0_9FUNG</name>
<dbReference type="Pfam" id="PF02889">
    <property type="entry name" value="Sec63"/>
    <property type="match status" value="2"/>
</dbReference>
<evidence type="ECO:0000256" key="1">
    <source>
        <dbReference type="ARBA" id="ARBA00022737"/>
    </source>
</evidence>
<reference evidence="8" key="1">
    <citation type="submission" date="2020-05" db="EMBL/GenBank/DDBJ databases">
        <title>Phylogenomic resolution of chytrid fungi.</title>
        <authorList>
            <person name="Stajich J.E."/>
            <person name="Amses K."/>
            <person name="Simmons R."/>
            <person name="Seto K."/>
            <person name="Myers J."/>
            <person name="Bonds A."/>
            <person name="Quandt C.A."/>
            <person name="Barry K."/>
            <person name="Liu P."/>
            <person name="Grigoriev I."/>
            <person name="Longcore J.E."/>
            <person name="James T.Y."/>
        </authorList>
    </citation>
    <scope>NUCLEOTIDE SEQUENCE</scope>
    <source>
        <strain evidence="8">JEL0476</strain>
    </source>
</reference>
<dbReference type="PANTHER" id="PTHR47961">
    <property type="entry name" value="DNA POLYMERASE THETA, PUTATIVE (AFU_ORTHOLOGUE AFUA_1G05260)-RELATED"/>
    <property type="match status" value="1"/>
</dbReference>
<dbReference type="Gene3D" id="3.40.50.300">
    <property type="entry name" value="P-loop containing nucleotide triphosphate hydrolases"/>
    <property type="match status" value="4"/>
</dbReference>
<keyword evidence="5" id="KW-0067">ATP-binding</keyword>
<dbReference type="SUPFAM" id="SSF46785">
    <property type="entry name" value="Winged helix' DNA-binding domain"/>
    <property type="match status" value="1"/>
</dbReference>
<dbReference type="InterPro" id="IPR011545">
    <property type="entry name" value="DEAD/DEAH_box_helicase_dom"/>
</dbReference>
<dbReference type="CDD" id="cd18795">
    <property type="entry name" value="SF2_C_Ski2"/>
    <property type="match status" value="2"/>
</dbReference>
<dbReference type="GO" id="GO:0003676">
    <property type="term" value="F:nucleic acid binding"/>
    <property type="evidence" value="ECO:0007669"/>
    <property type="project" value="InterPro"/>
</dbReference>
<evidence type="ECO:0000256" key="3">
    <source>
        <dbReference type="ARBA" id="ARBA00022801"/>
    </source>
</evidence>
<evidence type="ECO:0000256" key="5">
    <source>
        <dbReference type="ARBA" id="ARBA00022840"/>
    </source>
</evidence>
<dbReference type="Pfam" id="PF18149">
    <property type="entry name" value="Helicase_PWI"/>
    <property type="match status" value="1"/>
</dbReference>
<protein>
    <recommendedName>
        <fullName evidence="10">Activating signal cointegrator 1 complex subunit 3</fullName>
    </recommendedName>
</protein>
<dbReference type="FunFam" id="1.10.3380.10:FF:000002">
    <property type="entry name" value="Activating signal cointegrator 1 complex subunit 3"/>
    <property type="match status" value="1"/>
</dbReference>
<dbReference type="InterPro" id="IPR050474">
    <property type="entry name" value="Hel308_SKI2-like"/>
</dbReference>
<dbReference type="InterPro" id="IPR014756">
    <property type="entry name" value="Ig_E-set"/>
</dbReference>
<dbReference type="SUPFAM" id="SSF158702">
    <property type="entry name" value="Sec63 N-terminal domain-like"/>
    <property type="match status" value="2"/>
</dbReference>
<feature type="domain" description="Helicase ATP-binding" evidence="6">
    <location>
        <begin position="1240"/>
        <end position="1415"/>
    </location>
</feature>
<keyword evidence="9" id="KW-1185">Reference proteome</keyword>
<dbReference type="CDD" id="cd18022">
    <property type="entry name" value="DEXHc_ASCC3_2"/>
    <property type="match status" value="1"/>
</dbReference>
<dbReference type="InterPro" id="IPR041094">
    <property type="entry name" value="Brr2_helicase_PWI"/>
</dbReference>
<proteinExistence type="predicted"/>
<dbReference type="Gene3D" id="1.10.10.10">
    <property type="entry name" value="Winged helix-like DNA-binding domain superfamily/Winged helix DNA-binding domain"/>
    <property type="match status" value="2"/>
</dbReference>
<dbReference type="FunFam" id="1.10.3380.10:FF:000001">
    <property type="entry name" value="U5 small nuclear ribonucleoprotein helicase"/>
    <property type="match status" value="1"/>
</dbReference>
<keyword evidence="1" id="KW-0677">Repeat</keyword>
<evidence type="ECO:0000313" key="9">
    <source>
        <dbReference type="Proteomes" id="UP001211065"/>
    </source>
</evidence>
<dbReference type="InterPro" id="IPR001650">
    <property type="entry name" value="Helicase_C-like"/>
</dbReference>
<dbReference type="FunFam" id="1.10.10.10:FF:000012">
    <property type="entry name" value="U5 small nuclear ribonucleoprotein helicase"/>
    <property type="match status" value="1"/>
</dbReference>
<evidence type="ECO:0000256" key="4">
    <source>
        <dbReference type="ARBA" id="ARBA00022806"/>
    </source>
</evidence>
<dbReference type="GO" id="GO:0006397">
    <property type="term" value="P:mRNA processing"/>
    <property type="evidence" value="ECO:0007669"/>
    <property type="project" value="UniProtKB-ARBA"/>
</dbReference>
<dbReference type="SMART" id="SM00490">
    <property type="entry name" value="HELICc"/>
    <property type="match status" value="2"/>
</dbReference>
<dbReference type="FunFam" id="1.10.10.10:FF:000024">
    <property type="entry name" value="U5 small nuclear ribonucleoprotein helicase"/>
    <property type="match status" value="1"/>
</dbReference>
<dbReference type="Gene3D" id="1.10.150.20">
    <property type="entry name" value="5' to 3' exonuclease, C-terminal subdomain"/>
    <property type="match status" value="1"/>
</dbReference>
<comment type="caution">
    <text evidence="8">The sequence shown here is derived from an EMBL/GenBank/DDBJ whole genome shotgun (WGS) entry which is preliminary data.</text>
</comment>
<evidence type="ECO:0000259" key="7">
    <source>
        <dbReference type="PROSITE" id="PS51194"/>
    </source>
</evidence>
<dbReference type="FunFam" id="3.40.50.300:FF:000198">
    <property type="entry name" value="Activating signal cointegrator 1 complex subunit"/>
    <property type="match status" value="1"/>
</dbReference>
<dbReference type="SUPFAM" id="SSF52540">
    <property type="entry name" value="P-loop containing nucleoside triphosphate hydrolases"/>
    <property type="match status" value="4"/>
</dbReference>
<keyword evidence="2" id="KW-0547">Nucleotide-binding</keyword>
<feature type="domain" description="Helicase ATP-binding" evidence="6">
    <location>
        <begin position="397"/>
        <end position="601"/>
    </location>
</feature>
<feature type="domain" description="Helicase C-terminal" evidence="7">
    <location>
        <begin position="599"/>
        <end position="797"/>
    </location>
</feature>
<dbReference type="GO" id="GO:0032991">
    <property type="term" value="C:protein-containing complex"/>
    <property type="evidence" value="ECO:0007669"/>
    <property type="project" value="UniProtKB-ARBA"/>
</dbReference>
<dbReference type="InterPro" id="IPR014001">
    <property type="entry name" value="Helicase_ATP-bd"/>
</dbReference>
<dbReference type="Gene3D" id="2.60.40.150">
    <property type="entry name" value="C2 domain"/>
    <property type="match status" value="2"/>
</dbReference>
<dbReference type="SMART" id="SM00973">
    <property type="entry name" value="Sec63"/>
    <property type="match status" value="2"/>
</dbReference>
<dbReference type="InterPro" id="IPR036388">
    <property type="entry name" value="WH-like_DNA-bd_sf"/>
</dbReference>
<evidence type="ECO:0008006" key="10">
    <source>
        <dbReference type="Google" id="ProtNLM"/>
    </source>
</evidence>
<dbReference type="InterPro" id="IPR036390">
    <property type="entry name" value="WH_DNA-bd_sf"/>
</dbReference>
<dbReference type="Pfam" id="PF00271">
    <property type="entry name" value="Helicase_C"/>
    <property type="match status" value="2"/>
</dbReference>
<dbReference type="Proteomes" id="UP001211065">
    <property type="component" value="Unassembled WGS sequence"/>
</dbReference>
<dbReference type="Pfam" id="PF23445">
    <property type="entry name" value="WHD_SNRNP200"/>
    <property type="match status" value="2"/>
</dbReference>
<gene>
    <name evidence="8" type="ORF">HK099_000150</name>
</gene>
<dbReference type="Pfam" id="PF00270">
    <property type="entry name" value="DEAD"/>
    <property type="match status" value="2"/>
</dbReference>
<dbReference type="PANTHER" id="PTHR47961:SF4">
    <property type="entry name" value="ACTIVATING SIGNAL COINTEGRATOR 1 COMPLEX SUBUNIT 3"/>
    <property type="match status" value="1"/>
</dbReference>
<dbReference type="GO" id="GO:0016787">
    <property type="term" value="F:hydrolase activity"/>
    <property type="evidence" value="ECO:0007669"/>
    <property type="project" value="UniProtKB-KW"/>
</dbReference>
<dbReference type="InterPro" id="IPR035892">
    <property type="entry name" value="C2_domain_sf"/>
</dbReference>
<dbReference type="PROSITE" id="PS51194">
    <property type="entry name" value="HELICASE_CTER"/>
    <property type="match status" value="2"/>
</dbReference>
<evidence type="ECO:0000256" key="2">
    <source>
        <dbReference type="ARBA" id="ARBA00022741"/>
    </source>
</evidence>
<dbReference type="InterPro" id="IPR057842">
    <property type="entry name" value="WH_MER3"/>
</dbReference>
<dbReference type="SUPFAM" id="SSF81296">
    <property type="entry name" value="E set domains"/>
    <property type="match status" value="1"/>
</dbReference>
<dbReference type="PIRSF" id="PIRSF039073">
    <property type="entry name" value="BRR2"/>
    <property type="match status" value="1"/>
</dbReference>
<evidence type="ECO:0000259" key="6">
    <source>
        <dbReference type="PROSITE" id="PS51192"/>
    </source>
</evidence>
<dbReference type="PROSITE" id="PS51192">
    <property type="entry name" value="HELICASE_ATP_BIND_1"/>
    <property type="match status" value="2"/>
</dbReference>
<dbReference type="GO" id="GO:0004386">
    <property type="term" value="F:helicase activity"/>
    <property type="evidence" value="ECO:0007669"/>
    <property type="project" value="UniProtKB-KW"/>
</dbReference>
<dbReference type="GO" id="GO:0005524">
    <property type="term" value="F:ATP binding"/>
    <property type="evidence" value="ECO:0007669"/>
    <property type="project" value="UniProtKB-KW"/>
</dbReference>
<dbReference type="SMART" id="SM00487">
    <property type="entry name" value="DEXDc"/>
    <property type="match status" value="2"/>
</dbReference>
<dbReference type="FunFam" id="3.40.50.300:FF:000062">
    <property type="entry name" value="U5 small nuclear ribonucleoprotein helicase"/>
    <property type="match status" value="1"/>
</dbReference>
<dbReference type="InterPro" id="IPR004179">
    <property type="entry name" value="Sec63-dom"/>
</dbReference>
<dbReference type="FunFam" id="3.40.50.300:FF:000231">
    <property type="entry name" value="Activating signal cointegrator 1 complex subunit 3"/>
    <property type="match status" value="1"/>
</dbReference>
<evidence type="ECO:0000313" key="8">
    <source>
        <dbReference type="EMBL" id="KAJ3224159.1"/>
    </source>
</evidence>
<keyword evidence="3" id="KW-0378">Hydrolase</keyword>
<dbReference type="GO" id="GO:0005634">
    <property type="term" value="C:nucleus"/>
    <property type="evidence" value="ECO:0007669"/>
    <property type="project" value="TreeGrafter"/>
</dbReference>
<keyword evidence="4" id="KW-0347">Helicase</keyword>